<dbReference type="Proteomes" id="UP000324575">
    <property type="component" value="Unassembled WGS sequence"/>
</dbReference>
<dbReference type="EMBL" id="SNRX01000004">
    <property type="protein sequence ID" value="KAA6302975.1"/>
    <property type="molecule type" value="Genomic_DNA"/>
</dbReference>
<reference evidence="1 2" key="1">
    <citation type="submission" date="2019-03" db="EMBL/GenBank/DDBJ databases">
        <title>Single cell metagenomics reveals metabolic interactions within the superorganism composed of flagellate Streblomastix strix and complex community of Bacteroidetes bacteria on its surface.</title>
        <authorList>
            <person name="Treitli S.C."/>
            <person name="Kolisko M."/>
            <person name="Husnik F."/>
            <person name="Keeling P."/>
            <person name="Hampl V."/>
        </authorList>
    </citation>
    <scope>NUCLEOTIDE SEQUENCE [LARGE SCALE GENOMIC DNA]</scope>
    <source>
        <strain evidence="1">St1</strain>
    </source>
</reference>
<evidence type="ECO:0000313" key="1">
    <source>
        <dbReference type="EMBL" id="KAA6302975.1"/>
    </source>
</evidence>
<accession>A0A5M8P3C4</accession>
<sequence length="38" mass="4414">MGTIAFEGKLFINRYFDELKTTSLTEEEEISLIDFAIQ</sequence>
<dbReference type="AlphaFoldDB" id="A0A5M8P3C4"/>
<proteinExistence type="predicted"/>
<organism evidence="1 2">
    <name type="scientific">Candidatus Ordinivivax streblomastigis</name>
    <dbReference type="NCBI Taxonomy" id="2540710"/>
    <lineage>
        <taxon>Bacteria</taxon>
        <taxon>Pseudomonadati</taxon>
        <taxon>Bacteroidota</taxon>
        <taxon>Bacteroidia</taxon>
        <taxon>Bacteroidales</taxon>
        <taxon>Candidatus Ordinivivax</taxon>
    </lineage>
</organism>
<gene>
    <name evidence="1" type="ORF">EZS26_000870</name>
</gene>
<evidence type="ECO:0000313" key="2">
    <source>
        <dbReference type="Proteomes" id="UP000324575"/>
    </source>
</evidence>
<name>A0A5M8P3C4_9BACT</name>
<protein>
    <submittedName>
        <fullName evidence="1">Uncharacterized protein</fullName>
    </submittedName>
</protein>
<comment type="caution">
    <text evidence="1">The sequence shown here is derived from an EMBL/GenBank/DDBJ whole genome shotgun (WGS) entry which is preliminary data.</text>
</comment>